<evidence type="ECO:0000256" key="8">
    <source>
        <dbReference type="ARBA" id="ARBA00023125"/>
    </source>
</evidence>
<protein>
    <recommendedName>
        <fullName evidence="12">DNA 3'-5' helicase</fullName>
        <ecNumber evidence="12">5.6.2.4</ecNumber>
    </recommendedName>
    <alternativeName>
        <fullName evidence="13">DNA 3'-5' helicase II</fullName>
    </alternativeName>
</protein>
<evidence type="ECO:0000313" key="19">
    <source>
        <dbReference type="Proteomes" id="UP000268908"/>
    </source>
</evidence>
<dbReference type="Pfam" id="PF13361">
    <property type="entry name" value="UvrD_C"/>
    <property type="match status" value="1"/>
</dbReference>
<evidence type="ECO:0000256" key="4">
    <source>
        <dbReference type="ARBA" id="ARBA00022801"/>
    </source>
</evidence>
<dbReference type="AlphaFoldDB" id="A0A497XDP0"/>
<dbReference type="PANTHER" id="PTHR11070">
    <property type="entry name" value="UVRD / RECB / PCRA DNA HELICASE FAMILY MEMBER"/>
    <property type="match status" value="1"/>
</dbReference>
<feature type="binding site" evidence="15">
    <location>
        <begin position="32"/>
        <end position="39"/>
    </location>
    <ligand>
        <name>ATP</name>
        <dbReference type="ChEBI" id="CHEBI:30616"/>
    </ligand>
</feature>
<dbReference type="InterPro" id="IPR014016">
    <property type="entry name" value="UvrD-like_ATP-bd"/>
</dbReference>
<dbReference type="InterPro" id="IPR011335">
    <property type="entry name" value="Restrct_endonuc-II-like"/>
</dbReference>
<evidence type="ECO:0000256" key="9">
    <source>
        <dbReference type="ARBA" id="ARBA00023204"/>
    </source>
</evidence>
<keyword evidence="6 18" id="KW-0269">Exonuclease</keyword>
<keyword evidence="10" id="KW-0413">Isomerase</keyword>
<dbReference type="GO" id="GO:0005524">
    <property type="term" value="F:ATP binding"/>
    <property type="evidence" value="ECO:0007669"/>
    <property type="project" value="UniProtKB-UniRule"/>
</dbReference>
<evidence type="ECO:0000256" key="15">
    <source>
        <dbReference type="PROSITE-ProRule" id="PRU00560"/>
    </source>
</evidence>
<keyword evidence="1" id="KW-0540">Nuclease</keyword>
<dbReference type="InterPro" id="IPR014017">
    <property type="entry name" value="DNA_helicase_UvrD-like_C"/>
</dbReference>
<name>A0A497XDP0_9PROT</name>
<dbReference type="GO" id="GO:0000725">
    <property type="term" value="P:recombinational repair"/>
    <property type="evidence" value="ECO:0007669"/>
    <property type="project" value="TreeGrafter"/>
</dbReference>
<feature type="domain" description="UvrD-like helicase C-terminal" evidence="17">
    <location>
        <begin position="508"/>
        <end position="782"/>
    </location>
</feature>
<keyword evidence="2 15" id="KW-0547">Nucleotide-binding</keyword>
<comment type="catalytic activity">
    <reaction evidence="11">
        <text>Couples ATP hydrolysis with the unwinding of duplex DNA by translocating in the 3'-5' direction.</text>
        <dbReference type="EC" id="5.6.2.4"/>
    </reaction>
</comment>
<evidence type="ECO:0000256" key="13">
    <source>
        <dbReference type="ARBA" id="ARBA00034923"/>
    </source>
</evidence>
<gene>
    <name evidence="18" type="ORF">DFR35_1739</name>
</gene>
<dbReference type="RefSeq" id="WP_121241635.1">
    <property type="nucleotide sequence ID" value="NZ_BHVV01000007.1"/>
</dbReference>
<dbReference type="InterPro" id="IPR027417">
    <property type="entry name" value="P-loop_NTPase"/>
</dbReference>
<evidence type="ECO:0000256" key="12">
    <source>
        <dbReference type="ARBA" id="ARBA00034808"/>
    </source>
</evidence>
<keyword evidence="3" id="KW-0227">DNA damage</keyword>
<dbReference type="Pfam" id="PF12705">
    <property type="entry name" value="PDDEXK_1"/>
    <property type="match status" value="1"/>
</dbReference>
<dbReference type="Gene3D" id="1.10.486.10">
    <property type="entry name" value="PCRA, domain 4"/>
    <property type="match status" value="1"/>
</dbReference>
<dbReference type="GO" id="GO:0005829">
    <property type="term" value="C:cytosol"/>
    <property type="evidence" value="ECO:0007669"/>
    <property type="project" value="TreeGrafter"/>
</dbReference>
<feature type="domain" description="UvrD-like helicase ATP-binding" evidence="16">
    <location>
        <begin position="11"/>
        <end position="496"/>
    </location>
</feature>
<comment type="caution">
    <text evidence="18">The sequence shown here is derived from an EMBL/GenBank/DDBJ whole genome shotgun (WGS) entry which is preliminary data.</text>
</comment>
<dbReference type="InterPro" id="IPR011604">
    <property type="entry name" value="PDDEXK-like_dom_sf"/>
</dbReference>
<dbReference type="GO" id="GO:0003677">
    <property type="term" value="F:DNA binding"/>
    <property type="evidence" value="ECO:0007669"/>
    <property type="project" value="UniProtKB-KW"/>
</dbReference>
<dbReference type="PROSITE" id="PS51198">
    <property type="entry name" value="UVRD_HELICASE_ATP_BIND"/>
    <property type="match status" value="1"/>
</dbReference>
<dbReference type="OrthoDB" id="5905204at2"/>
<evidence type="ECO:0000256" key="6">
    <source>
        <dbReference type="ARBA" id="ARBA00022839"/>
    </source>
</evidence>
<dbReference type="SUPFAM" id="SSF52540">
    <property type="entry name" value="P-loop containing nucleoside triphosphate hydrolases"/>
    <property type="match status" value="1"/>
</dbReference>
<evidence type="ECO:0000256" key="14">
    <source>
        <dbReference type="ARBA" id="ARBA00048988"/>
    </source>
</evidence>
<dbReference type="InterPro" id="IPR000212">
    <property type="entry name" value="DNA_helicase_UvrD/REP"/>
</dbReference>
<evidence type="ECO:0000259" key="16">
    <source>
        <dbReference type="PROSITE" id="PS51198"/>
    </source>
</evidence>
<proteinExistence type="predicted"/>
<evidence type="ECO:0000256" key="10">
    <source>
        <dbReference type="ARBA" id="ARBA00023235"/>
    </source>
</evidence>
<keyword evidence="19" id="KW-1185">Reference proteome</keyword>
<keyword evidence="8" id="KW-0238">DNA-binding</keyword>
<reference evidence="18 19" key="1">
    <citation type="submission" date="2018-10" db="EMBL/GenBank/DDBJ databases">
        <title>Genomic Encyclopedia of Type Strains, Phase IV (KMG-IV): sequencing the most valuable type-strain genomes for metagenomic binning, comparative biology and taxonomic classification.</title>
        <authorList>
            <person name="Goeker M."/>
        </authorList>
    </citation>
    <scope>NUCLEOTIDE SEQUENCE [LARGE SCALE GENOMIC DNA]</scope>
    <source>
        <strain evidence="18 19">DSM 26916</strain>
    </source>
</reference>
<sequence>MSEAARVAGDLLAADAAARSRALELGSFIVEAPAGAGKTELLTQRYLRLLSCVEAPEEIVAITFTNKAAGEMASRILESLQRAAAGERPEAAHKRITFDLARAALAAGAERSWNLLEHPARLRITTIDALCMNLARQMPLLSRFGSQPRLAEEASRHYAEAARRTLALIAEDGDAGALADTVAAALRHLDNDAVRLGLLLAEMLARRDQWLRHALAAPSRAEAEDGFAQLIGRELESAAAAIDARRQAALMPAARYAAANLPPESPLAPLLEWTVPLAPGADALPQWRALAALLLTAEGEPRKAWNKNLGLPPGKESDTHKKTLAALAQELAADEAAALARVRELPAPRYTDEEWLTVEALGALLKVAAAQLWTVFAEAGETDFIEVASRALQALGTSDAPTDLALALDYRIRHLLVDEFQDTSPTQVELLERLTAGWTMDEKAGAGRTLFAVGDPMQSIYRFRKADVGLFLRVADFGIGGLPLERLQLARNNRSAPAVVDWINARFADIFPPQDSVFEGAIRYRAFAATRPAAACAGVFVHPLVVAKDMPGDAAEVIEAERILEVIDAARRDDPQGRIAVLVRARSHLDALVATLRRQRPALRFQAVEIEALRSRQTIQDLLSLARALHHRGDRVHWLAILRAPWCGLTLADLHALAGDDHRSTVWQLLGDDARVARLSPDGRRRLLHLRGVVGEALAHQGRQRPRRWLESTWLGLGGGACLREDAAVADARAFLELVDRLDAAGRFSLEELERETARLYAAPDAAAGDTLQFMTVHKAKGLEFETVIVPGLHRAVGGGGGGEQKLMRWEEVAFAGTDERLVAAPIRGKGRGDGASLHDYLRLLERERAANEDQRTLYVAATRAIRALHLVGVACPRNDGTLAAPAASFLELLWPALSAKFDEAPLQEAVADAGAGAQFEPRLLRLVDPAIAELLRAGAEVENLPLPRVPTEAVGDGGGAGGDAALAADVGTLVHGYLEMIARDGLAPWPLSRVESLLPAMRVWLGQQGHAEAAVRRGAREAQNALRATLESVAGRWVLGDHDEAVAEWAVSVADGEAIATQVIDRSFVADGARWIIDYKTTKVGTGTTLRQHAERYREQLERYCALFRADGLPLRMAVFYTATGDLLELLPSGEASGS</sequence>
<keyword evidence="5 15" id="KW-0347">Helicase</keyword>
<accession>A0A497XDP0</accession>
<dbReference type="Pfam" id="PF00580">
    <property type="entry name" value="UvrD-helicase"/>
    <property type="match status" value="1"/>
</dbReference>
<dbReference type="Gene3D" id="3.90.320.10">
    <property type="match status" value="1"/>
</dbReference>
<dbReference type="EMBL" id="RCCI01000005">
    <property type="protein sequence ID" value="RLJ65083.1"/>
    <property type="molecule type" value="Genomic_DNA"/>
</dbReference>
<evidence type="ECO:0000256" key="5">
    <source>
        <dbReference type="ARBA" id="ARBA00022806"/>
    </source>
</evidence>
<dbReference type="SUPFAM" id="SSF52980">
    <property type="entry name" value="Restriction endonuclease-like"/>
    <property type="match status" value="1"/>
</dbReference>
<keyword evidence="7 15" id="KW-0067">ATP-binding</keyword>
<evidence type="ECO:0000256" key="3">
    <source>
        <dbReference type="ARBA" id="ARBA00022763"/>
    </source>
</evidence>
<evidence type="ECO:0000256" key="7">
    <source>
        <dbReference type="ARBA" id="ARBA00022840"/>
    </source>
</evidence>
<dbReference type="EC" id="5.6.2.4" evidence="12"/>
<comment type="catalytic activity">
    <reaction evidence="14">
        <text>ATP + H2O = ADP + phosphate + H(+)</text>
        <dbReference type="Rhea" id="RHEA:13065"/>
        <dbReference type="ChEBI" id="CHEBI:15377"/>
        <dbReference type="ChEBI" id="CHEBI:15378"/>
        <dbReference type="ChEBI" id="CHEBI:30616"/>
        <dbReference type="ChEBI" id="CHEBI:43474"/>
        <dbReference type="ChEBI" id="CHEBI:456216"/>
        <dbReference type="EC" id="5.6.2.4"/>
    </reaction>
</comment>
<dbReference type="GO" id="GO:0033202">
    <property type="term" value="C:DNA helicase complex"/>
    <property type="evidence" value="ECO:0007669"/>
    <property type="project" value="TreeGrafter"/>
</dbReference>
<evidence type="ECO:0000256" key="11">
    <source>
        <dbReference type="ARBA" id="ARBA00034617"/>
    </source>
</evidence>
<evidence type="ECO:0000256" key="2">
    <source>
        <dbReference type="ARBA" id="ARBA00022741"/>
    </source>
</evidence>
<evidence type="ECO:0000256" key="1">
    <source>
        <dbReference type="ARBA" id="ARBA00022722"/>
    </source>
</evidence>
<dbReference type="InterPro" id="IPR038726">
    <property type="entry name" value="PDDEXK_AddAB-type"/>
</dbReference>
<dbReference type="Proteomes" id="UP000268908">
    <property type="component" value="Unassembled WGS sequence"/>
</dbReference>
<evidence type="ECO:0000313" key="18">
    <source>
        <dbReference type="EMBL" id="RLJ65083.1"/>
    </source>
</evidence>
<dbReference type="PROSITE" id="PS51217">
    <property type="entry name" value="UVRD_HELICASE_CTER"/>
    <property type="match status" value="1"/>
</dbReference>
<evidence type="ECO:0000259" key="17">
    <source>
        <dbReference type="PROSITE" id="PS51217"/>
    </source>
</evidence>
<dbReference type="GO" id="GO:0004527">
    <property type="term" value="F:exonuclease activity"/>
    <property type="evidence" value="ECO:0007669"/>
    <property type="project" value="UniProtKB-KW"/>
</dbReference>
<dbReference type="GO" id="GO:0043138">
    <property type="term" value="F:3'-5' DNA helicase activity"/>
    <property type="evidence" value="ECO:0007669"/>
    <property type="project" value="UniProtKB-EC"/>
</dbReference>
<dbReference type="PANTHER" id="PTHR11070:SF2">
    <property type="entry name" value="ATP-DEPENDENT DNA HELICASE SRS2"/>
    <property type="match status" value="1"/>
</dbReference>
<keyword evidence="9" id="KW-0234">DNA repair</keyword>
<dbReference type="Gene3D" id="3.40.50.300">
    <property type="entry name" value="P-loop containing nucleotide triphosphate hydrolases"/>
    <property type="match status" value="3"/>
</dbReference>
<organism evidence="18 19">
    <name type="scientific">Sulfurisoma sediminicola</name>
    <dbReference type="NCBI Taxonomy" id="1381557"/>
    <lineage>
        <taxon>Bacteria</taxon>
        <taxon>Pseudomonadati</taxon>
        <taxon>Pseudomonadota</taxon>
        <taxon>Betaproteobacteria</taxon>
        <taxon>Nitrosomonadales</taxon>
        <taxon>Sterolibacteriaceae</taxon>
        <taxon>Sulfurisoma</taxon>
    </lineage>
</organism>
<keyword evidence="4 15" id="KW-0378">Hydrolase</keyword>